<sequence>MRELIEQASFLPLLPVSLSSEIQFKQKPFGVQFIRHNYLAPVTATLAGGAAQGREWRGEFSPPLALGKEVLSQEHIALDFVHWLAFTSFL</sequence>
<evidence type="ECO:0000313" key="1">
    <source>
        <dbReference type="EMBL" id="MPC09793.1"/>
    </source>
</evidence>
<protein>
    <submittedName>
        <fullName evidence="1">Uncharacterized protein</fullName>
    </submittedName>
</protein>
<comment type="caution">
    <text evidence="1">The sequence shown here is derived from an EMBL/GenBank/DDBJ whole genome shotgun (WGS) entry which is preliminary data.</text>
</comment>
<accession>A0A5B7CQN6</accession>
<keyword evidence="2" id="KW-1185">Reference proteome</keyword>
<evidence type="ECO:0000313" key="2">
    <source>
        <dbReference type="Proteomes" id="UP000324222"/>
    </source>
</evidence>
<name>A0A5B7CQN6_PORTR</name>
<dbReference type="AlphaFoldDB" id="A0A5B7CQN6"/>
<organism evidence="1 2">
    <name type="scientific">Portunus trituberculatus</name>
    <name type="common">Swimming crab</name>
    <name type="synonym">Neptunus trituberculatus</name>
    <dbReference type="NCBI Taxonomy" id="210409"/>
    <lineage>
        <taxon>Eukaryota</taxon>
        <taxon>Metazoa</taxon>
        <taxon>Ecdysozoa</taxon>
        <taxon>Arthropoda</taxon>
        <taxon>Crustacea</taxon>
        <taxon>Multicrustacea</taxon>
        <taxon>Malacostraca</taxon>
        <taxon>Eumalacostraca</taxon>
        <taxon>Eucarida</taxon>
        <taxon>Decapoda</taxon>
        <taxon>Pleocyemata</taxon>
        <taxon>Brachyura</taxon>
        <taxon>Eubrachyura</taxon>
        <taxon>Portunoidea</taxon>
        <taxon>Portunidae</taxon>
        <taxon>Portuninae</taxon>
        <taxon>Portunus</taxon>
    </lineage>
</organism>
<dbReference type="Proteomes" id="UP000324222">
    <property type="component" value="Unassembled WGS sequence"/>
</dbReference>
<reference evidence="1 2" key="1">
    <citation type="submission" date="2019-05" db="EMBL/GenBank/DDBJ databases">
        <title>Another draft genome of Portunus trituberculatus and its Hox gene families provides insights of decapod evolution.</title>
        <authorList>
            <person name="Jeong J.-H."/>
            <person name="Song I."/>
            <person name="Kim S."/>
            <person name="Choi T."/>
            <person name="Kim D."/>
            <person name="Ryu S."/>
            <person name="Kim W."/>
        </authorList>
    </citation>
    <scope>NUCLEOTIDE SEQUENCE [LARGE SCALE GENOMIC DNA]</scope>
    <source>
        <tissue evidence="1">Muscle</tissue>
    </source>
</reference>
<dbReference type="EMBL" id="VSRR010000086">
    <property type="protein sequence ID" value="MPC09793.1"/>
    <property type="molecule type" value="Genomic_DNA"/>
</dbReference>
<proteinExistence type="predicted"/>
<gene>
    <name evidence="1" type="ORF">E2C01_002411</name>
</gene>